<proteinExistence type="predicted"/>
<name>A0A918K585_9GAMM</name>
<evidence type="ECO:0000313" key="3">
    <source>
        <dbReference type="Proteomes" id="UP000626148"/>
    </source>
</evidence>
<dbReference type="PANTHER" id="PTHR36974:SF1">
    <property type="entry name" value="DOXX FAMILY MEMBRANE PROTEIN"/>
    <property type="match status" value="1"/>
</dbReference>
<keyword evidence="1" id="KW-1133">Transmembrane helix</keyword>
<dbReference type="RefSeq" id="WP_189608071.1">
    <property type="nucleotide sequence ID" value="NZ_BMXR01000003.1"/>
</dbReference>
<feature type="transmembrane region" description="Helical" evidence="1">
    <location>
        <begin position="134"/>
        <end position="153"/>
    </location>
</feature>
<keyword evidence="1" id="KW-0472">Membrane</keyword>
<organism evidence="2 3">
    <name type="scientific">Saccharospirillum salsuginis</name>
    <dbReference type="NCBI Taxonomy" id="418750"/>
    <lineage>
        <taxon>Bacteria</taxon>
        <taxon>Pseudomonadati</taxon>
        <taxon>Pseudomonadota</taxon>
        <taxon>Gammaproteobacteria</taxon>
        <taxon>Oceanospirillales</taxon>
        <taxon>Saccharospirillaceae</taxon>
        <taxon>Saccharospirillum</taxon>
    </lineage>
</organism>
<sequence>MITPIIILLILITPLVTAYAMTRGRGAAGHTTPDWSRNAAWGLGGSFLFFSLGHFVQTEGMVAMLPPWVPERFALVYLTGVLELAIGLALFLPAWQRRAAGVAIVVLVLFFPANLYAAVNATGLGGHQWGPVYLWIRAPLQLMLIGLAYGVFVSDSPDRSHQRAGLQGG</sequence>
<feature type="transmembrane region" description="Helical" evidence="1">
    <location>
        <begin position="99"/>
        <end position="119"/>
    </location>
</feature>
<evidence type="ECO:0008006" key="4">
    <source>
        <dbReference type="Google" id="ProtNLM"/>
    </source>
</evidence>
<dbReference type="Proteomes" id="UP000626148">
    <property type="component" value="Unassembled WGS sequence"/>
</dbReference>
<protein>
    <recommendedName>
        <fullName evidence="4">DoxX family membrane protein</fullName>
    </recommendedName>
</protein>
<gene>
    <name evidence="2" type="ORF">GCM10007392_16660</name>
</gene>
<reference evidence="2" key="2">
    <citation type="submission" date="2020-09" db="EMBL/GenBank/DDBJ databases">
        <authorList>
            <person name="Sun Q."/>
            <person name="Kim S."/>
        </authorList>
    </citation>
    <scope>NUCLEOTIDE SEQUENCE</scope>
    <source>
        <strain evidence="2">KCTC 22169</strain>
    </source>
</reference>
<reference evidence="2" key="1">
    <citation type="journal article" date="2014" name="Int. J. Syst. Evol. Microbiol.">
        <title>Complete genome sequence of Corynebacterium casei LMG S-19264T (=DSM 44701T), isolated from a smear-ripened cheese.</title>
        <authorList>
            <consortium name="US DOE Joint Genome Institute (JGI-PGF)"/>
            <person name="Walter F."/>
            <person name="Albersmeier A."/>
            <person name="Kalinowski J."/>
            <person name="Ruckert C."/>
        </authorList>
    </citation>
    <scope>NUCLEOTIDE SEQUENCE</scope>
    <source>
        <strain evidence="2">KCTC 22169</strain>
    </source>
</reference>
<keyword evidence="1" id="KW-0812">Transmembrane</keyword>
<comment type="caution">
    <text evidence="2">The sequence shown here is derived from an EMBL/GenBank/DDBJ whole genome shotgun (WGS) entry which is preliminary data.</text>
</comment>
<dbReference type="EMBL" id="BMXR01000003">
    <property type="protein sequence ID" value="GGX49927.1"/>
    <property type="molecule type" value="Genomic_DNA"/>
</dbReference>
<dbReference type="PANTHER" id="PTHR36974">
    <property type="entry name" value="MEMBRANE PROTEIN-RELATED"/>
    <property type="match status" value="1"/>
</dbReference>
<evidence type="ECO:0000313" key="2">
    <source>
        <dbReference type="EMBL" id="GGX49927.1"/>
    </source>
</evidence>
<keyword evidence="3" id="KW-1185">Reference proteome</keyword>
<evidence type="ECO:0000256" key="1">
    <source>
        <dbReference type="SAM" id="Phobius"/>
    </source>
</evidence>
<feature type="transmembrane region" description="Helical" evidence="1">
    <location>
        <begin position="74"/>
        <end position="92"/>
    </location>
</feature>
<accession>A0A918K585</accession>
<dbReference type="AlphaFoldDB" id="A0A918K585"/>